<reference evidence="5 6" key="1">
    <citation type="submission" date="2025-04" db="UniProtKB">
        <authorList>
            <consortium name="RefSeq"/>
        </authorList>
    </citation>
    <scope>IDENTIFICATION</scope>
    <source>
        <tissue evidence="5 6">Young leaves</tissue>
    </source>
</reference>
<dbReference type="Pfam" id="PF16845">
    <property type="entry name" value="SQAPI"/>
    <property type="match status" value="1"/>
</dbReference>
<accession>A0A6J1F7N7</accession>
<organism evidence="4 5">
    <name type="scientific">Cucurbita moschata</name>
    <name type="common">Winter crookneck squash</name>
    <name type="synonym">Cucurbita pepo var. moschata</name>
    <dbReference type="NCBI Taxonomy" id="3662"/>
    <lineage>
        <taxon>Eukaryota</taxon>
        <taxon>Viridiplantae</taxon>
        <taxon>Streptophyta</taxon>
        <taxon>Embryophyta</taxon>
        <taxon>Tracheophyta</taxon>
        <taxon>Spermatophyta</taxon>
        <taxon>Magnoliopsida</taxon>
        <taxon>eudicotyledons</taxon>
        <taxon>Gunneridae</taxon>
        <taxon>Pentapetalae</taxon>
        <taxon>rosids</taxon>
        <taxon>fabids</taxon>
        <taxon>Cucurbitales</taxon>
        <taxon>Cucurbitaceae</taxon>
        <taxon>Cucurbiteae</taxon>
        <taxon>Cucurbita</taxon>
    </lineage>
</organism>
<dbReference type="PANTHER" id="PTHR47364">
    <property type="entry name" value="CYSTEINE PROTEINASE INHIBITOR 5"/>
    <property type="match status" value="1"/>
</dbReference>
<name>A0A6J1F7N7_CUCMO</name>
<dbReference type="AlphaFoldDB" id="A0A6J1F7N7"/>
<dbReference type="PANTHER" id="PTHR47364:SF2">
    <property type="entry name" value="CYSTEINE PROTEINASE INHIBITOR 5"/>
    <property type="match status" value="1"/>
</dbReference>
<evidence type="ECO:0000313" key="5">
    <source>
        <dbReference type="RefSeq" id="XP_022936209.1"/>
    </source>
</evidence>
<evidence type="ECO:0000313" key="6">
    <source>
        <dbReference type="RefSeq" id="XP_022936215.1"/>
    </source>
</evidence>
<evidence type="ECO:0000259" key="3">
    <source>
        <dbReference type="SMART" id="SM00043"/>
    </source>
</evidence>
<dbReference type="InterPro" id="IPR000010">
    <property type="entry name" value="Cystatin_dom"/>
</dbReference>
<keyword evidence="4" id="KW-1185">Reference proteome</keyword>
<keyword evidence="2" id="KW-0789">Thiol protease inhibitor</keyword>
<dbReference type="GeneID" id="111442883"/>
<dbReference type="KEGG" id="cmos:111442888"/>
<dbReference type="InterPro" id="IPR018073">
    <property type="entry name" value="Prot_inh_cystat_CS"/>
</dbReference>
<dbReference type="SUPFAM" id="SSF54403">
    <property type="entry name" value="Cystatin/monellin"/>
    <property type="match status" value="1"/>
</dbReference>
<dbReference type="GO" id="GO:0004869">
    <property type="term" value="F:cysteine-type endopeptidase inhibitor activity"/>
    <property type="evidence" value="ECO:0007669"/>
    <property type="project" value="UniProtKB-KW"/>
</dbReference>
<evidence type="ECO:0000256" key="1">
    <source>
        <dbReference type="ARBA" id="ARBA00022690"/>
    </source>
</evidence>
<dbReference type="Proteomes" id="UP000504609">
    <property type="component" value="Unplaced"/>
</dbReference>
<dbReference type="Gene3D" id="3.10.450.10">
    <property type="match status" value="1"/>
</dbReference>
<feature type="domain" description="Cystatin" evidence="3">
    <location>
        <begin position="22"/>
        <end position="112"/>
    </location>
</feature>
<sequence>MSSYVEAAPGQNEAVFQDQKGIECGQWEPIVNIMDPYVQELGRFAVMENNKNTRGHLKFICVIKGWTQVVAGKNYRLIIEACNGLGFPGTYEAIVYVKPWEQTWELIEFIPLLRN</sequence>
<dbReference type="RefSeq" id="XP_022936215.1">
    <property type="nucleotide sequence ID" value="XM_023080447.1"/>
</dbReference>
<dbReference type="CDD" id="cd00042">
    <property type="entry name" value="CY"/>
    <property type="match status" value="1"/>
</dbReference>
<dbReference type="PROSITE" id="PS00287">
    <property type="entry name" value="CYSTATIN"/>
    <property type="match status" value="1"/>
</dbReference>
<dbReference type="RefSeq" id="XP_022936209.1">
    <property type="nucleotide sequence ID" value="XM_023080441.1"/>
</dbReference>
<evidence type="ECO:0000313" key="4">
    <source>
        <dbReference type="Proteomes" id="UP000504609"/>
    </source>
</evidence>
<keyword evidence="1" id="KW-0646">Protease inhibitor</keyword>
<protein>
    <submittedName>
        <fullName evidence="5 6">Cysteine proteinase inhibitor A-like</fullName>
    </submittedName>
</protein>
<dbReference type="SMART" id="SM00043">
    <property type="entry name" value="CY"/>
    <property type="match status" value="1"/>
</dbReference>
<evidence type="ECO:0000256" key="2">
    <source>
        <dbReference type="ARBA" id="ARBA00022704"/>
    </source>
</evidence>
<dbReference type="InterPro" id="IPR046350">
    <property type="entry name" value="Cystatin_sf"/>
</dbReference>
<proteinExistence type="predicted"/>
<dbReference type="KEGG" id="cmos:111442883"/>
<gene>
    <name evidence="5" type="primary">LOC111442883</name>
    <name evidence="6" type="synonym">LOC111442888</name>
</gene>